<dbReference type="GO" id="GO:0046872">
    <property type="term" value="F:metal ion binding"/>
    <property type="evidence" value="ECO:0007669"/>
    <property type="project" value="UniProtKB-KW"/>
</dbReference>
<keyword evidence="7" id="KW-1133">Transmembrane helix</keyword>
<proteinExistence type="predicted"/>
<dbReference type="InterPro" id="IPR013783">
    <property type="entry name" value="Ig-like_fold"/>
</dbReference>
<keyword evidence="4" id="KW-0249">Electron transport</keyword>
<feature type="transmembrane region" description="Helical" evidence="7">
    <location>
        <begin position="164"/>
        <end position="181"/>
    </location>
</feature>
<dbReference type="PANTHER" id="PTHR30176:SF3">
    <property type="entry name" value="FERREDOXIN-TYPE PROTEIN NAPH"/>
    <property type="match status" value="1"/>
</dbReference>
<keyword evidence="7" id="KW-0472">Membrane</keyword>
<dbReference type="Pfam" id="PF12801">
    <property type="entry name" value="Fer4_5"/>
    <property type="match status" value="1"/>
</dbReference>
<keyword evidence="1" id="KW-0813">Transport</keyword>
<dbReference type="Pfam" id="PF11614">
    <property type="entry name" value="FixG_C"/>
    <property type="match status" value="1"/>
</dbReference>
<gene>
    <name evidence="9" type="primary">ccoG</name>
    <name evidence="9" type="ORF">EZ216_01330</name>
</gene>
<dbReference type="InterPro" id="IPR032879">
    <property type="entry name" value="FixG_C"/>
</dbReference>
<evidence type="ECO:0000256" key="4">
    <source>
        <dbReference type="ARBA" id="ARBA00022982"/>
    </source>
</evidence>
<dbReference type="InterPro" id="IPR017900">
    <property type="entry name" value="4Fe4S_Fe_S_CS"/>
</dbReference>
<protein>
    <submittedName>
        <fullName evidence="9">Cytochrome c oxidase accessory protein CcoG</fullName>
    </submittedName>
</protein>
<keyword evidence="6" id="KW-0411">Iron-sulfur</keyword>
<dbReference type="GO" id="GO:0005886">
    <property type="term" value="C:plasma membrane"/>
    <property type="evidence" value="ECO:0007669"/>
    <property type="project" value="TreeGrafter"/>
</dbReference>
<sequence length="475" mass="52967">MNQKVIPILPVPSGGESASLYEAQKKIYPRSVTGVFARWRWAFVWLTQLVFYGLPWLPWATEAGGRQAVLFDLAARRFYLFGYVLYPQDFIYLTGLLVASALSLFLFTAVAGRLWCGFACPQTVYTEIFLWIERKVEGDRPQRIKLDGARFSTEKLVKKWFKHLLWLGVAMWTGYTFVGYFTPIRELGLEFLQTRMGSWEVFWVFFYALATYGNAGFLREQVCKYMCPYARFQSAMFDADTLIVSYDAGRGDPRGTRGRKDDFRAMGLGSCIDCGLCVQVCPTGIDIRNGLQYECIGCAACVDVCDGVMDKMNYPHGLIRFTTQNALAAGSDTGAIVRRVLRPRVLVYAGILAALCVGIAISLAVRTPLKVDVVRDRATLARIVPGGKLENVYRLQVMNATEETQRYRIGATGLAGLAVVMAEPQLEVGPAESRWVAVRVQLPFGTAEPGSHPIHFEIEGGGAHVSEKSVFLVPR</sequence>
<comment type="caution">
    <text evidence="9">The sequence shown here is derived from an EMBL/GenBank/DDBJ whole genome shotgun (WGS) entry which is preliminary data.</text>
</comment>
<dbReference type="OrthoDB" id="9811700at2"/>
<dbReference type="InterPro" id="IPR014116">
    <property type="entry name" value="Cyt_c_oxidase_cbb3_FixG"/>
</dbReference>
<feature type="transmembrane region" description="Helical" evidence="7">
    <location>
        <begin position="92"/>
        <end position="116"/>
    </location>
</feature>
<evidence type="ECO:0000313" key="10">
    <source>
        <dbReference type="Proteomes" id="UP000297839"/>
    </source>
</evidence>
<keyword evidence="3" id="KW-0479">Metal-binding</keyword>
<dbReference type="Gene3D" id="1.10.1060.10">
    <property type="entry name" value="Alpha-helical ferredoxin"/>
    <property type="match status" value="1"/>
</dbReference>
<dbReference type="InterPro" id="IPR017896">
    <property type="entry name" value="4Fe4S_Fe-S-bd"/>
</dbReference>
<dbReference type="InterPro" id="IPR009051">
    <property type="entry name" value="Helical_ferredxn"/>
</dbReference>
<keyword evidence="5" id="KW-0408">Iron</keyword>
<dbReference type="PROSITE" id="PS51379">
    <property type="entry name" value="4FE4S_FER_2"/>
    <property type="match status" value="1"/>
</dbReference>
<dbReference type="SUPFAM" id="SSF54862">
    <property type="entry name" value="4Fe-4S ferredoxins"/>
    <property type="match status" value="1"/>
</dbReference>
<dbReference type="PANTHER" id="PTHR30176">
    <property type="entry name" value="FERREDOXIN-TYPE PROTEIN NAPH"/>
    <property type="match status" value="1"/>
</dbReference>
<dbReference type="AlphaFoldDB" id="A0A4Z0CCA2"/>
<evidence type="ECO:0000256" key="5">
    <source>
        <dbReference type="ARBA" id="ARBA00023004"/>
    </source>
</evidence>
<evidence type="ECO:0000259" key="8">
    <source>
        <dbReference type="PROSITE" id="PS51379"/>
    </source>
</evidence>
<evidence type="ECO:0000256" key="7">
    <source>
        <dbReference type="SAM" id="Phobius"/>
    </source>
</evidence>
<reference evidence="9 10" key="1">
    <citation type="submission" date="2019-03" db="EMBL/GenBank/DDBJ databases">
        <title>Ramlibacter sp. 18x22-1, whole genome shotgun sequence.</title>
        <authorList>
            <person name="Zhang X."/>
            <person name="Feng G."/>
            <person name="Zhu H."/>
        </authorList>
    </citation>
    <scope>NUCLEOTIDE SEQUENCE [LARGE SCALE GENOMIC DNA]</scope>
    <source>
        <strain evidence="9 10">18x22-1</strain>
    </source>
</reference>
<accession>A0A4Z0CCA2</accession>
<dbReference type="Proteomes" id="UP000297839">
    <property type="component" value="Unassembled WGS sequence"/>
</dbReference>
<evidence type="ECO:0000313" key="9">
    <source>
        <dbReference type="EMBL" id="TFZ07835.1"/>
    </source>
</evidence>
<keyword evidence="2" id="KW-0004">4Fe-4S</keyword>
<evidence type="ECO:0000256" key="6">
    <source>
        <dbReference type="ARBA" id="ARBA00023014"/>
    </source>
</evidence>
<keyword evidence="10" id="KW-1185">Reference proteome</keyword>
<evidence type="ECO:0000256" key="2">
    <source>
        <dbReference type="ARBA" id="ARBA00022485"/>
    </source>
</evidence>
<feature type="transmembrane region" description="Helical" evidence="7">
    <location>
        <begin position="39"/>
        <end position="57"/>
    </location>
</feature>
<evidence type="ECO:0000256" key="3">
    <source>
        <dbReference type="ARBA" id="ARBA00022723"/>
    </source>
</evidence>
<feature type="transmembrane region" description="Helical" evidence="7">
    <location>
        <begin position="345"/>
        <end position="365"/>
    </location>
</feature>
<dbReference type="InterPro" id="IPR051684">
    <property type="entry name" value="Electron_Trans/Redox"/>
</dbReference>
<keyword evidence="7" id="KW-0812">Transmembrane</keyword>
<feature type="domain" description="4Fe-4S ferredoxin-type" evidence="8">
    <location>
        <begin position="262"/>
        <end position="290"/>
    </location>
</feature>
<dbReference type="NCBIfam" id="TIGR02745">
    <property type="entry name" value="ccoG_rdxA_fixG"/>
    <property type="match status" value="1"/>
</dbReference>
<dbReference type="RefSeq" id="WP_135247773.1">
    <property type="nucleotide sequence ID" value="NZ_SMLK01000001.1"/>
</dbReference>
<dbReference type="Pfam" id="PF13746">
    <property type="entry name" value="Fer4_18"/>
    <property type="match status" value="1"/>
</dbReference>
<feature type="transmembrane region" description="Helical" evidence="7">
    <location>
        <begin position="201"/>
        <end position="218"/>
    </location>
</feature>
<evidence type="ECO:0000256" key="1">
    <source>
        <dbReference type="ARBA" id="ARBA00022448"/>
    </source>
</evidence>
<dbReference type="EMBL" id="SMLK01000001">
    <property type="protein sequence ID" value="TFZ07835.1"/>
    <property type="molecule type" value="Genomic_DNA"/>
</dbReference>
<dbReference type="Gene3D" id="2.60.40.10">
    <property type="entry name" value="Immunoglobulins"/>
    <property type="match status" value="1"/>
</dbReference>
<name>A0A4Z0CCA2_9BURK</name>
<organism evidence="9 10">
    <name type="scientific">Ramlibacter humi</name>
    <dbReference type="NCBI Taxonomy" id="2530451"/>
    <lineage>
        <taxon>Bacteria</taxon>
        <taxon>Pseudomonadati</taxon>
        <taxon>Pseudomonadota</taxon>
        <taxon>Betaproteobacteria</taxon>
        <taxon>Burkholderiales</taxon>
        <taxon>Comamonadaceae</taxon>
        <taxon>Ramlibacter</taxon>
    </lineage>
</organism>
<dbReference type="PROSITE" id="PS00198">
    <property type="entry name" value="4FE4S_FER_1"/>
    <property type="match status" value="1"/>
</dbReference>
<dbReference type="GO" id="GO:0051539">
    <property type="term" value="F:4 iron, 4 sulfur cluster binding"/>
    <property type="evidence" value="ECO:0007669"/>
    <property type="project" value="UniProtKB-KW"/>
</dbReference>